<feature type="transmembrane region" description="Helical" evidence="6">
    <location>
        <begin position="166"/>
        <end position="188"/>
    </location>
</feature>
<feature type="transmembrane region" description="Helical" evidence="6">
    <location>
        <begin position="90"/>
        <end position="112"/>
    </location>
</feature>
<keyword evidence="2 6" id="KW-0812">Transmembrane</keyword>
<evidence type="ECO:0000313" key="9">
    <source>
        <dbReference type="Proteomes" id="UP001214441"/>
    </source>
</evidence>
<keyword evidence="4 6" id="KW-0472">Membrane</keyword>
<dbReference type="PANTHER" id="PTHR43229:SF2">
    <property type="entry name" value="NODULATION PROTEIN J"/>
    <property type="match status" value="1"/>
</dbReference>
<dbReference type="InterPro" id="IPR013525">
    <property type="entry name" value="ABC2_TM"/>
</dbReference>
<evidence type="ECO:0000313" key="8">
    <source>
        <dbReference type="EMBL" id="MDJ1136876.1"/>
    </source>
</evidence>
<feature type="transmembrane region" description="Helical" evidence="6">
    <location>
        <begin position="133"/>
        <end position="154"/>
    </location>
</feature>
<dbReference type="InterPro" id="IPR000412">
    <property type="entry name" value="ABC_2_transport"/>
</dbReference>
<keyword evidence="5" id="KW-0046">Antibiotic resistance</keyword>
<dbReference type="PANTHER" id="PTHR43229">
    <property type="entry name" value="NODULATION PROTEIN J"/>
    <property type="match status" value="1"/>
</dbReference>
<protein>
    <recommendedName>
        <fullName evidence="6">Transport permease protein</fullName>
    </recommendedName>
</protein>
<comment type="caution">
    <text evidence="8">The sequence shown here is derived from an EMBL/GenBank/DDBJ whole genome shotgun (WGS) entry which is preliminary data.</text>
</comment>
<dbReference type="PROSITE" id="PS51012">
    <property type="entry name" value="ABC_TM2"/>
    <property type="match status" value="1"/>
</dbReference>
<comment type="subcellular location">
    <subcellularLocation>
        <location evidence="6">Cell membrane</location>
        <topology evidence="6">Multi-pass membrane protein</topology>
    </subcellularLocation>
    <subcellularLocation>
        <location evidence="1">Membrane</location>
        <topology evidence="1">Multi-pass membrane protein</topology>
    </subcellularLocation>
</comment>
<evidence type="ECO:0000256" key="6">
    <source>
        <dbReference type="RuleBase" id="RU361157"/>
    </source>
</evidence>
<accession>A0ABT7A6D9</accession>
<feature type="domain" description="ABC transmembrane type-2" evidence="7">
    <location>
        <begin position="50"/>
        <end position="284"/>
    </location>
</feature>
<feature type="transmembrane region" description="Helical" evidence="6">
    <location>
        <begin position="195"/>
        <end position="214"/>
    </location>
</feature>
<sequence length="286" mass="30937">MTVTDVRTPRDAPTRIVAVPRTPLSRLRWAVTDTWVVAQRDLVHWVRSPAQVFSGLLFPGMMVLLFGYVFGSAMTVENGGDYREFLMPGLFALVIIMGVGETVTAVADDAGAGVTDRFRSIPMSRVGVVAGRCLADMMNSVMGLCVLVLCGLVVGWRAGGSLLESLAAVALLLLLRISIVWIGIYLGLLVKTPEAAAAVWTPLFPIAMISNAFVSPEQMPGWLRVVAELNPMSATVTATRELFDNPGTGGTSWLSENALLMAVVWPALVTAIFFPLAVHRYRKMSR</sequence>
<name>A0ABT7A6D9_9ACTN</name>
<dbReference type="RefSeq" id="WP_274047086.1">
    <property type="nucleotide sequence ID" value="NZ_JANCPR020000047.1"/>
</dbReference>
<keyword evidence="9" id="KW-1185">Reference proteome</keyword>
<organism evidence="8 9">
    <name type="scientific">Streptomyces iconiensis</name>
    <dbReference type="NCBI Taxonomy" id="1384038"/>
    <lineage>
        <taxon>Bacteria</taxon>
        <taxon>Bacillati</taxon>
        <taxon>Actinomycetota</taxon>
        <taxon>Actinomycetes</taxon>
        <taxon>Kitasatosporales</taxon>
        <taxon>Streptomycetaceae</taxon>
        <taxon>Streptomyces</taxon>
    </lineage>
</organism>
<gene>
    <name evidence="8" type="ORF">NMN56_034040</name>
</gene>
<evidence type="ECO:0000256" key="3">
    <source>
        <dbReference type="ARBA" id="ARBA00022989"/>
    </source>
</evidence>
<dbReference type="Pfam" id="PF01061">
    <property type="entry name" value="ABC2_membrane"/>
    <property type="match status" value="1"/>
</dbReference>
<dbReference type="InterPro" id="IPR047817">
    <property type="entry name" value="ABC2_TM_bact-type"/>
</dbReference>
<feature type="transmembrane region" description="Helical" evidence="6">
    <location>
        <begin position="50"/>
        <end position="70"/>
    </location>
</feature>
<feature type="transmembrane region" description="Helical" evidence="6">
    <location>
        <begin position="258"/>
        <end position="278"/>
    </location>
</feature>
<evidence type="ECO:0000256" key="4">
    <source>
        <dbReference type="ARBA" id="ARBA00023136"/>
    </source>
</evidence>
<dbReference type="EMBL" id="JANCPR020000047">
    <property type="protein sequence ID" value="MDJ1136876.1"/>
    <property type="molecule type" value="Genomic_DNA"/>
</dbReference>
<dbReference type="PIRSF" id="PIRSF006648">
    <property type="entry name" value="DrrB"/>
    <property type="match status" value="1"/>
</dbReference>
<dbReference type="Proteomes" id="UP001214441">
    <property type="component" value="Unassembled WGS sequence"/>
</dbReference>
<dbReference type="InterPro" id="IPR051784">
    <property type="entry name" value="Nod_factor_ABC_transporter"/>
</dbReference>
<evidence type="ECO:0000259" key="7">
    <source>
        <dbReference type="PROSITE" id="PS51012"/>
    </source>
</evidence>
<reference evidence="8 9" key="1">
    <citation type="submission" date="2023-05" db="EMBL/GenBank/DDBJ databases">
        <title>Streptantibioticus silvisoli sp. nov., acidotolerant actinomycetes 1 from pine litter.</title>
        <authorList>
            <person name="Swiecimska M."/>
            <person name="Golinska P."/>
            <person name="Sangal V."/>
            <person name="Wachnowicz B."/>
            <person name="Goodfellow M."/>
        </authorList>
    </citation>
    <scope>NUCLEOTIDE SEQUENCE [LARGE SCALE GENOMIC DNA]</scope>
    <source>
        <strain evidence="8 9">DSM 42109</strain>
    </source>
</reference>
<keyword evidence="6" id="KW-1003">Cell membrane</keyword>
<keyword evidence="6" id="KW-0813">Transport</keyword>
<evidence type="ECO:0000256" key="2">
    <source>
        <dbReference type="ARBA" id="ARBA00022692"/>
    </source>
</evidence>
<comment type="similarity">
    <text evidence="6">Belongs to the ABC-2 integral membrane protein family.</text>
</comment>
<keyword evidence="3 6" id="KW-1133">Transmembrane helix</keyword>
<evidence type="ECO:0000256" key="1">
    <source>
        <dbReference type="ARBA" id="ARBA00004141"/>
    </source>
</evidence>
<proteinExistence type="inferred from homology"/>
<evidence type="ECO:0000256" key="5">
    <source>
        <dbReference type="ARBA" id="ARBA00023251"/>
    </source>
</evidence>